<evidence type="ECO:0000313" key="3">
    <source>
        <dbReference type="Proteomes" id="UP000001819"/>
    </source>
</evidence>
<keyword evidence="1" id="KW-0812">Transmembrane</keyword>
<dbReference type="GO" id="GO:0005524">
    <property type="term" value="F:ATP binding"/>
    <property type="evidence" value="ECO:0007669"/>
    <property type="project" value="UniProtKB-KW"/>
</dbReference>
<keyword evidence="1" id="KW-1133">Transmembrane helix</keyword>
<feature type="domain" description="ABC transporter" evidence="2">
    <location>
        <begin position="95"/>
        <end position="315"/>
    </location>
</feature>
<dbReference type="GO" id="GO:0140359">
    <property type="term" value="F:ABC-type transporter activity"/>
    <property type="evidence" value="ECO:0007669"/>
    <property type="project" value="InterPro"/>
</dbReference>
<dbReference type="PROSITE" id="PS50893">
    <property type="entry name" value="ABC_TRANSPORTER_2"/>
    <property type="match status" value="1"/>
</dbReference>
<dbReference type="Gene3D" id="3.40.50.300">
    <property type="entry name" value="P-loop containing nucleotide triphosphate hydrolases"/>
    <property type="match status" value="1"/>
</dbReference>
<sequence>MYLDKSARELKIFYSFMCTYLWILVIWILTYICFNLQRVTRNPRQRNYLLNINPDSRYDQNVLHISQRKELDSTCIQEKSRTRTVERQSIKAKPLHVENLRVFFGSKAAVKHINFMVEWYQILSVCGENGAGKTVLIKAILGNISVFNNQPSEHEYCIHTAYSAQVDEILDPLTVLESIEMVLAIRGLKNVNLKNSALALCRIFDLYNFRLFSLTSCSLGVLKRLSIAIALTGYADLILLDDPFSHLDIISQNKIHHLIEAICRQGYSVVFTCSNTLNSQTVPRIATISNSNMTAIGERQELLGMNLTYYVVEAQIDIHRLSEHKSLREGLYRRSKFNRSNPNVDGTVQTWPTVVHPKSEREHTIHFMMCRIIEKIFPHAIVKTASIQTACFWLSKHLYSMSQIVNTLEKNKHILYSFSIAPPAVSSKHLHIASYSISEGYEIKG</sequence>
<dbReference type="AlphaFoldDB" id="A0A6I8W679"/>
<keyword evidence="3" id="KW-1185">Reference proteome</keyword>
<dbReference type="GO" id="GO:0016020">
    <property type="term" value="C:membrane"/>
    <property type="evidence" value="ECO:0007669"/>
    <property type="project" value="InterPro"/>
</dbReference>
<keyword evidence="1" id="KW-0472">Membrane</keyword>
<dbReference type="SUPFAM" id="SSF52540">
    <property type="entry name" value="P-loop containing nucleoside triphosphate hydrolases"/>
    <property type="match status" value="1"/>
</dbReference>
<keyword evidence="4" id="KW-0067">ATP-binding</keyword>
<dbReference type="Pfam" id="PF00005">
    <property type="entry name" value="ABC_tran"/>
    <property type="match status" value="1"/>
</dbReference>
<dbReference type="PANTHER" id="PTHR19229:SF250">
    <property type="entry name" value="ABC TRANSPORTER DOMAIN-CONTAINING PROTEIN-RELATED"/>
    <property type="match status" value="1"/>
</dbReference>
<dbReference type="PANTHER" id="PTHR19229">
    <property type="entry name" value="ATP-BINDING CASSETTE TRANSPORTER SUBFAMILY A ABCA"/>
    <property type="match status" value="1"/>
</dbReference>
<dbReference type="GO" id="GO:0016887">
    <property type="term" value="F:ATP hydrolysis activity"/>
    <property type="evidence" value="ECO:0007669"/>
    <property type="project" value="InterPro"/>
</dbReference>
<keyword evidence="4" id="KW-0547">Nucleotide-binding</keyword>
<dbReference type="InterPro" id="IPR003439">
    <property type="entry name" value="ABC_transporter-like_ATP-bd"/>
</dbReference>
<gene>
    <name evidence="4" type="primary">LOC26533594</name>
</gene>
<dbReference type="Proteomes" id="UP000001819">
    <property type="component" value="Chromosome X"/>
</dbReference>
<dbReference type="KEGG" id="dpo:26533594"/>
<dbReference type="InParanoid" id="A0A6I8W679"/>
<name>A0A6I8W679_DROPS</name>
<protein>
    <submittedName>
        <fullName evidence="4">Uncharacterized ABC transporter ATP-binding protein YvfR</fullName>
    </submittedName>
</protein>
<organism evidence="3 4">
    <name type="scientific">Drosophila pseudoobscura pseudoobscura</name>
    <name type="common">Fruit fly</name>
    <dbReference type="NCBI Taxonomy" id="46245"/>
    <lineage>
        <taxon>Eukaryota</taxon>
        <taxon>Metazoa</taxon>
        <taxon>Ecdysozoa</taxon>
        <taxon>Arthropoda</taxon>
        <taxon>Hexapoda</taxon>
        <taxon>Insecta</taxon>
        <taxon>Pterygota</taxon>
        <taxon>Neoptera</taxon>
        <taxon>Endopterygota</taxon>
        <taxon>Diptera</taxon>
        <taxon>Brachycera</taxon>
        <taxon>Muscomorpha</taxon>
        <taxon>Ephydroidea</taxon>
        <taxon>Drosophilidae</taxon>
        <taxon>Drosophila</taxon>
        <taxon>Sophophora</taxon>
    </lineage>
</organism>
<dbReference type="RefSeq" id="XP_033238853.1">
    <property type="nucleotide sequence ID" value="XM_033382962.1"/>
</dbReference>
<evidence type="ECO:0000259" key="2">
    <source>
        <dbReference type="PROSITE" id="PS50893"/>
    </source>
</evidence>
<dbReference type="InterPro" id="IPR026082">
    <property type="entry name" value="ABCA"/>
</dbReference>
<dbReference type="ExpressionAtlas" id="A0A6I8W679">
    <property type="expression patterns" value="baseline"/>
</dbReference>
<feature type="transmembrane region" description="Helical" evidence="1">
    <location>
        <begin position="12"/>
        <end position="34"/>
    </location>
</feature>
<evidence type="ECO:0000313" key="4">
    <source>
        <dbReference type="RefSeq" id="XP_033238853.1"/>
    </source>
</evidence>
<dbReference type="GO" id="GO:0005319">
    <property type="term" value="F:lipid transporter activity"/>
    <property type="evidence" value="ECO:0007669"/>
    <property type="project" value="TreeGrafter"/>
</dbReference>
<evidence type="ECO:0000256" key="1">
    <source>
        <dbReference type="SAM" id="Phobius"/>
    </source>
</evidence>
<accession>A0A6I8W679</accession>
<dbReference type="InterPro" id="IPR027417">
    <property type="entry name" value="P-loop_NTPase"/>
</dbReference>
<reference evidence="4" key="1">
    <citation type="submission" date="2025-08" db="UniProtKB">
        <authorList>
            <consortium name="RefSeq"/>
        </authorList>
    </citation>
    <scope>IDENTIFICATION</scope>
    <source>
        <strain evidence="4">MV-25-SWS-2005</strain>
        <tissue evidence="4">Whole body</tissue>
    </source>
</reference>
<proteinExistence type="predicted"/>